<dbReference type="InterPro" id="IPR021810">
    <property type="entry name" value="T1RH-like_C"/>
</dbReference>
<dbReference type="GO" id="GO:0009307">
    <property type="term" value="P:DNA restriction-modification system"/>
    <property type="evidence" value="ECO:0007669"/>
    <property type="project" value="UniProtKB-KW"/>
</dbReference>
<name>A0A1H7Z3F1_9BACI</name>
<evidence type="ECO:0000256" key="1">
    <source>
        <dbReference type="ARBA" id="ARBA00022747"/>
    </source>
</evidence>
<dbReference type="PANTHER" id="PTHR30195">
    <property type="entry name" value="TYPE I SITE-SPECIFIC DEOXYRIBONUCLEASE PROTEIN SUBUNIT M AND R"/>
    <property type="match status" value="1"/>
</dbReference>
<evidence type="ECO:0000313" key="4">
    <source>
        <dbReference type="Proteomes" id="UP000198553"/>
    </source>
</evidence>
<feature type="domain" description="Type I restriction enzyme HindI endonuclease subunit-like C-terminal" evidence="2">
    <location>
        <begin position="6"/>
        <end position="262"/>
    </location>
</feature>
<organism evidence="3 4">
    <name type="scientific">Mesobacillus persicus</name>
    <dbReference type="NCBI Taxonomy" id="930146"/>
    <lineage>
        <taxon>Bacteria</taxon>
        <taxon>Bacillati</taxon>
        <taxon>Bacillota</taxon>
        <taxon>Bacilli</taxon>
        <taxon>Bacillales</taxon>
        <taxon>Bacillaceae</taxon>
        <taxon>Mesobacillus</taxon>
    </lineage>
</organism>
<sequence>MTGTPTKKLKDVYKICTGLLTKEIKEEIAYFIAVRSFIMKSSKTGTPDLKEVNERISKLFENAILEDGVMVLTEATTNESFDLLNEENISKLRAIPQKNIATTVLMRVMKEKLKDVKKKNMTVSRSFSERFEKIIEKYHNRNDHLDVYEVFEELLKFKEELEEAINEGTQLGLSYEEKAFFDVLGSDPDIKSLLQDETLLNIAKDLAKTVKEHRSHDWDKKESAQARMRLYIKKVLRKWDYPPNKEPKAVEDVLEQAKLQAANM</sequence>
<evidence type="ECO:0000259" key="2">
    <source>
        <dbReference type="Pfam" id="PF11867"/>
    </source>
</evidence>
<gene>
    <name evidence="3" type="ORF">SAMN05192533_103251</name>
</gene>
<dbReference type="EMBL" id="FOBW01000003">
    <property type="protein sequence ID" value="SEM52753.1"/>
    <property type="molecule type" value="Genomic_DNA"/>
</dbReference>
<dbReference type="PANTHER" id="PTHR30195:SF15">
    <property type="entry name" value="TYPE I RESTRICTION ENZYME HINDI ENDONUCLEASE SUBUNIT"/>
    <property type="match status" value="1"/>
</dbReference>
<protein>
    <submittedName>
        <fullName evidence="3">Type I restriction enzyme, R subunit</fullName>
    </submittedName>
</protein>
<dbReference type="STRING" id="930146.SAMN05192533_103251"/>
<dbReference type="RefSeq" id="WP_244532512.1">
    <property type="nucleotide sequence ID" value="NZ_FOBW01000003.1"/>
</dbReference>
<dbReference type="InterPro" id="IPR051268">
    <property type="entry name" value="Type-I_R_enzyme_R_subunit"/>
</dbReference>
<proteinExistence type="predicted"/>
<keyword evidence="1" id="KW-0680">Restriction system</keyword>
<dbReference type="Proteomes" id="UP000198553">
    <property type="component" value="Unassembled WGS sequence"/>
</dbReference>
<reference evidence="4" key="1">
    <citation type="submission" date="2016-10" db="EMBL/GenBank/DDBJ databases">
        <authorList>
            <person name="Varghese N."/>
            <person name="Submissions S."/>
        </authorList>
    </citation>
    <scope>NUCLEOTIDE SEQUENCE [LARGE SCALE GENOMIC DNA]</scope>
    <source>
        <strain evidence="4">B48,IBRC-M 10115,DSM 25386,CECT 8001</strain>
    </source>
</reference>
<evidence type="ECO:0000313" key="3">
    <source>
        <dbReference type="EMBL" id="SEM52753.1"/>
    </source>
</evidence>
<keyword evidence="4" id="KW-1185">Reference proteome</keyword>
<dbReference type="Pfam" id="PF11867">
    <property type="entry name" value="T1RH-like_C"/>
    <property type="match status" value="1"/>
</dbReference>
<dbReference type="AlphaFoldDB" id="A0A1H7Z3F1"/>
<accession>A0A1H7Z3F1</accession>